<sequence length="145" mass="16731">MKINCENCGEVFKRKRRNQKYCSSSCRTMACYKRNKYEYVSGGYKKPTNKLGAIKVKKEKQLLTNKSNPKLESLIQKEKKIFDTKSITNTVASNLISETAVYGLKKILNPNSLPATKGDIEKVLLQIQETQRLLIEMKFKDKFKL</sequence>
<reference evidence="1 2" key="1">
    <citation type="submission" date="2018-08" db="EMBL/GenBank/DDBJ databases">
        <title>Genomic Encyclopedia of Type Strains, Phase IV (KMG-IV): sequencing the most valuable type-strain genomes for metagenomic binning, comparative biology and taxonomic classification.</title>
        <authorList>
            <person name="Goeker M."/>
        </authorList>
    </citation>
    <scope>NUCLEOTIDE SEQUENCE [LARGE SCALE GENOMIC DNA]</scope>
    <source>
        <strain evidence="1 2">DSM 18841</strain>
    </source>
</reference>
<dbReference type="RefSeq" id="WP_115900031.1">
    <property type="nucleotide sequence ID" value="NZ_QUNS01000001.1"/>
</dbReference>
<accession>A0A3E0IDS1</accession>
<organism evidence="1 2">
    <name type="scientific">Tenacibaculum gallaicum</name>
    <dbReference type="NCBI Taxonomy" id="561505"/>
    <lineage>
        <taxon>Bacteria</taxon>
        <taxon>Pseudomonadati</taxon>
        <taxon>Bacteroidota</taxon>
        <taxon>Flavobacteriia</taxon>
        <taxon>Flavobacteriales</taxon>
        <taxon>Flavobacteriaceae</taxon>
        <taxon>Tenacibaculum</taxon>
    </lineage>
</organism>
<dbReference type="AlphaFoldDB" id="A0A3E0IDS1"/>
<dbReference type="OrthoDB" id="1134968at2"/>
<name>A0A3E0IDS1_9FLAO</name>
<comment type="caution">
    <text evidence="1">The sequence shown here is derived from an EMBL/GenBank/DDBJ whole genome shotgun (WGS) entry which is preliminary data.</text>
</comment>
<evidence type="ECO:0000313" key="1">
    <source>
        <dbReference type="EMBL" id="REH56753.1"/>
    </source>
</evidence>
<keyword evidence="2" id="KW-1185">Reference proteome</keyword>
<proteinExistence type="predicted"/>
<protein>
    <submittedName>
        <fullName evidence="1">Uncharacterized protein</fullName>
    </submittedName>
</protein>
<dbReference type="EMBL" id="QUNS01000001">
    <property type="protein sequence ID" value="REH56753.1"/>
    <property type="molecule type" value="Genomic_DNA"/>
</dbReference>
<dbReference type="Proteomes" id="UP000256884">
    <property type="component" value="Unassembled WGS sequence"/>
</dbReference>
<evidence type="ECO:0000313" key="2">
    <source>
        <dbReference type="Proteomes" id="UP000256884"/>
    </source>
</evidence>
<gene>
    <name evidence="1" type="ORF">C7448_101798</name>
</gene>